<reference evidence="13 14" key="1">
    <citation type="submission" date="2013-04" db="EMBL/GenBank/DDBJ databases">
        <title>The Genome Sequence of Parabacteroides goldsteinii DSM 19448.</title>
        <authorList>
            <consortium name="The Broad Institute Genomics Platform"/>
            <person name="Earl A."/>
            <person name="Ward D."/>
            <person name="Feldgarden M."/>
            <person name="Gevers D."/>
            <person name="Martens E."/>
            <person name="Sakamoto M."/>
            <person name="Benno Y."/>
            <person name="Song Y."/>
            <person name="Liu C."/>
            <person name="Lee J."/>
            <person name="Bolanos M."/>
            <person name="Vaisanen M.L."/>
            <person name="Finegold S.M."/>
            <person name="Walker B."/>
            <person name="Young S."/>
            <person name="Zeng Q."/>
            <person name="Gargeya S."/>
            <person name="Fitzgerald M."/>
            <person name="Haas B."/>
            <person name="Abouelleil A."/>
            <person name="Allen A.W."/>
            <person name="Alvarado L."/>
            <person name="Arachchi H.M."/>
            <person name="Berlin A.M."/>
            <person name="Chapman S.B."/>
            <person name="Gainer-Dewar J."/>
            <person name="Goldberg J."/>
            <person name="Griggs A."/>
            <person name="Gujja S."/>
            <person name="Hansen M."/>
            <person name="Howarth C."/>
            <person name="Imamovic A."/>
            <person name="Ireland A."/>
            <person name="Larimer J."/>
            <person name="McCowan C."/>
            <person name="Murphy C."/>
            <person name="Pearson M."/>
            <person name="Poon T.W."/>
            <person name="Priest M."/>
            <person name="Roberts A."/>
            <person name="Saif S."/>
            <person name="Shea T."/>
            <person name="Sisk P."/>
            <person name="Sykes S."/>
            <person name="Wortman J."/>
            <person name="Nusbaum C."/>
            <person name="Birren B."/>
        </authorList>
    </citation>
    <scope>NUCLEOTIDE SEQUENCE [LARGE SCALE GENOMIC DNA]</scope>
    <source>
        <strain evidence="13 14">DSM 19448</strain>
    </source>
</reference>
<keyword evidence="3" id="KW-0235">DNA replication</keyword>
<keyword evidence="5" id="KW-0378">Hydrolase</keyword>
<dbReference type="InterPro" id="IPR027417">
    <property type="entry name" value="P-loop_NTPase"/>
</dbReference>
<evidence type="ECO:0000256" key="9">
    <source>
        <dbReference type="ARBA" id="ARBA00023235"/>
    </source>
</evidence>
<dbReference type="AlphaFoldDB" id="A0A0F5J7Y9"/>
<keyword evidence="4" id="KW-0547">Nucleotide-binding</keyword>
<dbReference type="SUPFAM" id="SSF48024">
    <property type="entry name" value="N-terminal domain of DnaB helicase"/>
    <property type="match status" value="1"/>
</dbReference>
<evidence type="ECO:0000256" key="7">
    <source>
        <dbReference type="ARBA" id="ARBA00022840"/>
    </source>
</evidence>
<evidence type="ECO:0000256" key="3">
    <source>
        <dbReference type="ARBA" id="ARBA00022705"/>
    </source>
</evidence>
<keyword evidence="8" id="KW-0238">DNA-binding</keyword>
<organism evidence="13 14">
    <name type="scientific">Parabacteroides goldsteinii DSM 19448 = WAL 12034</name>
    <dbReference type="NCBI Taxonomy" id="927665"/>
    <lineage>
        <taxon>Bacteria</taxon>
        <taxon>Pseudomonadati</taxon>
        <taxon>Bacteroidota</taxon>
        <taxon>Bacteroidia</taxon>
        <taxon>Bacteroidales</taxon>
        <taxon>Tannerellaceae</taxon>
        <taxon>Parabacteroides</taxon>
    </lineage>
</organism>
<dbReference type="EC" id="5.6.2.3" evidence="10"/>
<evidence type="ECO:0000256" key="1">
    <source>
        <dbReference type="ARBA" id="ARBA00008428"/>
    </source>
</evidence>
<dbReference type="GO" id="GO:0043139">
    <property type="term" value="F:5'-3' DNA helicase activity"/>
    <property type="evidence" value="ECO:0007669"/>
    <property type="project" value="UniProtKB-EC"/>
</dbReference>
<dbReference type="InterPro" id="IPR036185">
    <property type="entry name" value="DNA_heli_DnaB-like_N_sf"/>
</dbReference>
<dbReference type="Gene3D" id="1.10.860.10">
    <property type="entry name" value="DNAb Helicase, Chain A"/>
    <property type="match status" value="1"/>
</dbReference>
<dbReference type="SUPFAM" id="SSF52540">
    <property type="entry name" value="P-loop containing nucleoside triphosphate hydrolases"/>
    <property type="match status" value="1"/>
</dbReference>
<evidence type="ECO:0000256" key="6">
    <source>
        <dbReference type="ARBA" id="ARBA00022806"/>
    </source>
</evidence>
<gene>
    <name evidence="13" type="ORF">HMPREF1535_03411</name>
</gene>
<dbReference type="GO" id="GO:0005829">
    <property type="term" value="C:cytosol"/>
    <property type="evidence" value="ECO:0007669"/>
    <property type="project" value="TreeGrafter"/>
</dbReference>
<keyword evidence="6 13" id="KW-0347">Helicase</keyword>
<dbReference type="PROSITE" id="PS51199">
    <property type="entry name" value="SF4_HELICASE"/>
    <property type="match status" value="1"/>
</dbReference>
<dbReference type="HOGENOM" id="CLU_005373_0_2_10"/>
<keyword evidence="7" id="KW-0067">ATP-binding</keyword>
<dbReference type="RefSeq" id="WP_010803435.1">
    <property type="nucleotide sequence ID" value="NZ_KQ033913.1"/>
</dbReference>
<evidence type="ECO:0000256" key="2">
    <source>
        <dbReference type="ARBA" id="ARBA00022515"/>
    </source>
</evidence>
<evidence type="ECO:0000313" key="14">
    <source>
        <dbReference type="Proteomes" id="UP000033047"/>
    </source>
</evidence>
<dbReference type="PANTHER" id="PTHR30153:SF2">
    <property type="entry name" value="REPLICATIVE DNA HELICASE"/>
    <property type="match status" value="1"/>
</dbReference>
<evidence type="ECO:0000256" key="10">
    <source>
        <dbReference type="ARBA" id="ARBA00044969"/>
    </source>
</evidence>
<dbReference type="GO" id="GO:0006269">
    <property type="term" value="P:DNA replication, synthesis of primer"/>
    <property type="evidence" value="ECO:0007669"/>
    <property type="project" value="UniProtKB-KW"/>
</dbReference>
<comment type="similarity">
    <text evidence="1">Belongs to the helicase family. DnaB subfamily.</text>
</comment>
<sequence length="461" mass="51352">MNTQKNMQSQPNTNLRLEQAVIAGLLVSPEAIFDVADRLQPDMFSDNRTGFVYRAVLSLMASGTAVDMLTVENEMRRLDNGLYIQLNGLSFLSDMLLDVRSDAHIRIHADELVRCYTLRQLVNELKKKETEAQLPSADVTALLTGIEDLAGSLRDGMAHVSSMENAGAVAARVLDKSYREQALLESGEISRLFFGLHDLDTMTGGLYKEELTVVAGRPSMGKSAVALWMALHQARQGTAVAYFSVEMSKEQNVMRLLSMISGVNADSLRFKGTTASDRARLEEAKKELERLPLTLEYCGSDTIEDMRAKAQSLHKKGWLGVLYIDYLNLINIILSKNDLQETTDLALGNIARKAKLMAEEMKIPVVLLAQLNRDVDRRQGSHFPMLSDLRNSGAIEQVADGVIFVYRAEKYNIFYDPKTKEDLRGVGMLLVAKNRNGATGIAKFRYNPAMTCLTDYDPRVI</sequence>
<dbReference type="PANTHER" id="PTHR30153">
    <property type="entry name" value="REPLICATIVE DNA HELICASE DNAB"/>
    <property type="match status" value="1"/>
</dbReference>
<dbReference type="GO" id="GO:1990077">
    <property type="term" value="C:primosome complex"/>
    <property type="evidence" value="ECO:0007669"/>
    <property type="project" value="UniProtKB-KW"/>
</dbReference>
<comment type="catalytic activity">
    <reaction evidence="11">
        <text>ATP + H2O = ADP + phosphate + H(+)</text>
        <dbReference type="Rhea" id="RHEA:13065"/>
        <dbReference type="ChEBI" id="CHEBI:15377"/>
        <dbReference type="ChEBI" id="CHEBI:15378"/>
        <dbReference type="ChEBI" id="CHEBI:30616"/>
        <dbReference type="ChEBI" id="CHEBI:43474"/>
        <dbReference type="ChEBI" id="CHEBI:456216"/>
        <dbReference type="EC" id="5.6.2.3"/>
    </reaction>
</comment>
<dbReference type="STRING" id="927665.HMPREF1535_03411"/>
<comment type="caution">
    <text evidence="13">The sequence shown here is derived from an EMBL/GenBank/DDBJ whole genome shotgun (WGS) entry which is preliminary data.</text>
</comment>
<protein>
    <recommendedName>
        <fullName evidence="10">DNA 5'-3' helicase</fullName>
        <ecNumber evidence="10">5.6.2.3</ecNumber>
    </recommendedName>
</protein>
<dbReference type="Pfam" id="PF00772">
    <property type="entry name" value="DnaB"/>
    <property type="match status" value="1"/>
</dbReference>
<evidence type="ECO:0000256" key="11">
    <source>
        <dbReference type="ARBA" id="ARBA00048954"/>
    </source>
</evidence>
<accession>A0A0F5J7Y9</accession>
<evidence type="ECO:0000256" key="5">
    <source>
        <dbReference type="ARBA" id="ARBA00022801"/>
    </source>
</evidence>
<proteinExistence type="inferred from homology"/>
<evidence type="ECO:0000259" key="12">
    <source>
        <dbReference type="PROSITE" id="PS51199"/>
    </source>
</evidence>
<evidence type="ECO:0000256" key="4">
    <source>
        <dbReference type="ARBA" id="ARBA00022741"/>
    </source>
</evidence>
<evidence type="ECO:0000313" key="13">
    <source>
        <dbReference type="EMBL" id="KKB53858.1"/>
    </source>
</evidence>
<dbReference type="InterPro" id="IPR007694">
    <property type="entry name" value="DNA_helicase_DnaB-like_C"/>
</dbReference>
<evidence type="ECO:0000256" key="8">
    <source>
        <dbReference type="ARBA" id="ARBA00023125"/>
    </source>
</evidence>
<keyword evidence="2" id="KW-0639">Primosome</keyword>
<dbReference type="Proteomes" id="UP000033047">
    <property type="component" value="Unassembled WGS sequence"/>
</dbReference>
<dbReference type="InterPro" id="IPR016136">
    <property type="entry name" value="DNA_helicase_N/primase_C"/>
</dbReference>
<dbReference type="InterPro" id="IPR007693">
    <property type="entry name" value="DNA_helicase_DnaB-like_N"/>
</dbReference>
<dbReference type="PATRIC" id="fig|927665.4.peg.3504"/>
<dbReference type="GO" id="GO:0016787">
    <property type="term" value="F:hydrolase activity"/>
    <property type="evidence" value="ECO:0007669"/>
    <property type="project" value="UniProtKB-KW"/>
</dbReference>
<keyword evidence="9" id="KW-0413">Isomerase</keyword>
<dbReference type="EMBL" id="AQHV01000014">
    <property type="protein sequence ID" value="KKB53858.1"/>
    <property type="molecule type" value="Genomic_DNA"/>
</dbReference>
<dbReference type="GO" id="GO:0005524">
    <property type="term" value="F:ATP binding"/>
    <property type="evidence" value="ECO:0007669"/>
    <property type="project" value="UniProtKB-KW"/>
</dbReference>
<dbReference type="Pfam" id="PF03796">
    <property type="entry name" value="DnaB_C"/>
    <property type="match status" value="1"/>
</dbReference>
<name>A0A0F5J7Y9_9BACT</name>
<feature type="domain" description="SF4 helicase" evidence="12">
    <location>
        <begin position="185"/>
        <end position="460"/>
    </location>
</feature>
<dbReference type="GO" id="GO:0003677">
    <property type="term" value="F:DNA binding"/>
    <property type="evidence" value="ECO:0007669"/>
    <property type="project" value="UniProtKB-KW"/>
</dbReference>
<dbReference type="Gene3D" id="3.40.50.300">
    <property type="entry name" value="P-loop containing nucleotide triphosphate hydrolases"/>
    <property type="match status" value="1"/>
</dbReference>